<dbReference type="SUPFAM" id="SSF53850">
    <property type="entry name" value="Periplasmic binding protein-like II"/>
    <property type="match status" value="1"/>
</dbReference>
<comment type="caution">
    <text evidence="1">The sequence shown here is derived from an EMBL/GenBank/DDBJ whole genome shotgun (WGS) entry which is preliminary data.</text>
</comment>
<dbReference type="AlphaFoldDB" id="A0A2W5SBS1"/>
<dbReference type="Gene3D" id="3.40.190.10">
    <property type="entry name" value="Periplasmic binding protein-like II"/>
    <property type="match status" value="2"/>
</dbReference>
<reference evidence="1 2" key="1">
    <citation type="submission" date="2017-08" db="EMBL/GenBank/DDBJ databases">
        <title>Infants hospitalized years apart are colonized by the same room-sourced microbial strains.</title>
        <authorList>
            <person name="Brooks B."/>
            <person name="Olm M.R."/>
            <person name="Firek B.A."/>
            <person name="Baker R."/>
            <person name="Thomas B.C."/>
            <person name="Morowitz M.J."/>
            <person name="Banfield J.F."/>
        </authorList>
    </citation>
    <scope>NUCLEOTIDE SEQUENCE [LARGE SCALE GENOMIC DNA]</scope>
    <source>
        <strain evidence="1">S2_005_003_R2_41</strain>
    </source>
</reference>
<evidence type="ECO:0000313" key="2">
    <source>
        <dbReference type="Proteomes" id="UP000249135"/>
    </source>
</evidence>
<organism evidence="1 2">
    <name type="scientific">Variovorax paradoxus</name>
    <dbReference type="NCBI Taxonomy" id="34073"/>
    <lineage>
        <taxon>Bacteria</taxon>
        <taxon>Pseudomonadati</taxon>
        <taxon>Pseudomonadota</taxon>
        <taxon>Betaproteobacteria</taxon>
        <taxon>Burkholderiales</taxon>
        <taxon>Comamonadaceae</taxon>
        <taxon>Variovorax</taxon>
    </lineage>
</organism>
<dbReference type="InterPro" id="IPR050682">
    <property type="entry name" value="ModA/WtpA"/>
</dbReference>
<dbReference type="PANTHER" id="PTHR30632">
    <property type="entry name" value="MOLYBDATE-BINDING PERIPLASMIC PROTEIN"/>
    <property type="match status" value="1"/>
</dbReference>
<dbReference type="Proteomes" id="UP000249135">
    <property type="component" value="Unassembled WGS sequence"/>
</dbReference>
<name>A0A2W5SBS1_VARPD</name>
<dbReference type="GO" id="GO:0015689">
    <property type="term" value="P:molybdate ion transport"/>
    <property type="evidence" value="ECO:0007669"/>
    <property type="project" value="TreeGrafter"/>
</dbReference>
<proteinExistence type="predicted"/>
<sequence>MTASLQGISSMATRQVLAELSAAWKARGGDAVTIESVGGVDAARRVQAGEEAFDLVFLASDAIDKLLAAGRAAAGSKVDLMLSSTAVAVRAGTVHPDITDEDAVRAAVLAAPTVGYSTGPSGVALQKLFERWGIAEEVKARTVQAPPGVPVGSLVAQGQVALGFQQLSELIHVEGIDIVGPLPAAIAIDTVFSAAVVAGSPNAEAARQLLAFMASPEAADAKRRQGMEPT</sequence>
<dbReference type="GO" id="GO:0030973">
    <property type="term" value="F:molybdate ion binding"/>
    <property type="evidence" value="ECO:0007669"/>
    <property type="project" value="TreeGrafter"/>
</dbReference>
<dbReference type="Pfam" id="PF13531">
    <property type="entry name" value="SBP_bac_11"/>
    <property type="match status" value="1"/>
</dbReference>
<gene>
    <name evidence="1" type="ORF">DI563_16400</name>
</gene>
<dbReference type="EMBL" id="QFPP01000218">
    <property type="protein sequence ID" value="PZQ72490.1"/>
    <property type="molecule type" value="Genomic_DNA"/>
</dbReference>
<evidence type="ECO:0000313" key="1">
    <source>
        <dbReference type="EMBL" id="PZQ72490.1"/>
    </source>
</evidence>
<dbReference type="PANTHER" id="PTHR30632:SF11">
    <property type="entry name" value="BLR4797 PROTEIN"/>
    <property type="match status" value="1"/>
</dbReference>
<protein>
    <submittedName>
        <fullName evidence="1">Molybdenum ABC transporter substrate-binding protein</fullName>
    </submittedName>
</protein>
<accession>A0A2W5SBS1</accession>